<accession>A0A1Y1YPJ5</accession>
<feature type="transmembrane region" description="Helical" evidence="1">
    <location>
        <begin position="6"/>
        <end position="24"/>
    </location>
</feature>
<gene>
    <name evidence="2" type="ORF">K493DRAFT_299137</name>
</gene>
<dbReference type="InParanoid" id="A0A1Y1YPJ5"/>
<dbReference type="Proteomes" id="UP000193498">
    <property type="component" value="Unassembled WGS sequence"/>
</dbReference>
<dbReference type="AlphaFoldDB" id="A0A1Y1YPJ5"/>
<comment type="caution">
    <text evidence="2">The sequence shown here is derived from an EMBL/GenBank/DDBJ whole genome shotgun (WGS) entry which is preliminary data.</text>
</comment>
<sequence length="184" mass="20377">MDSHIVLLIICSVFLGILCVPAAIRYARSRWAVNLLLLIIGSILGIVGAILTRNQPNTGLILREVSYGLFLAIAVILLIITVSYTFYTPYKRVNSSLWIAGFCSALILVKSISRLVNLLTTGTPSSTNDPVEGLRMLTSYMNDFPAFIICDPLMEWLTTNVLLSVNLKEHFVHPVEKADILQQV</sequence>
<keyword evidence="3" id="KW-1185">Reference proteome</keyword>
<feature type="transmembrane region" description="Helical" evidence="1">
    <location>
        <begin position="97"/>
        <end position="116"/>
    </location>
</feature>
<name>A0A1Y1YPJ5_9FUNG</name>
<evidence type="ECO:0000313" key="2">
    <source>
        <dbReference type="EMBL" id="ORX99939.1"/>
    </source>
</evidence>
<feature type="transmembrane region" description="Helical" evidence="1">
    <location>
        <begin position="65"/>
        <end position="85"/>
    </location>
</feature>
<organism evidence="2 3">
    <name type="scientific">Basidiobolus meristosporus CBS 931.73</name>
    <dbReference type="NCBI Taxonomy" id="1314790"/>
    <lineage>
        <taxon>Eukaryota</taxon>
        <taxon>Fungi</taxon>
        <taxon>Fungi incertae sedis</taxon>
        <taxon>Zoopagomycota</taxon>
        <taxon>Entomophthoromycotina</taxon>
        <taxon>Basidiobolomycetes</taxon>
        <taxon>Basidiobolales</taxon>
        <taxon>Basidiobolaceae</taxon>
        <taxon>Basidiobolus</taxon>
    </lineage>
</organism>
<proteinExistence type="predicted"/>
<keyword evidence="1" id="KW-0472">Membrane</keyword>
<protein>
    <submittedName>
        <fullName evidence="2">Uncharacterized protein</fullName>
    </submittedName>
</protein>
<evidence type="ECO:0000313" key="3">
    <source>
        <dbReference type="Proteomes" id="UP000193498"/>
    </source>
</evidence>
<feature type="transmembrane region" description="Helical" evidence="1">
    <location>
        <begin position="31"/>
        <end position="53"/>
    </location>
</feature>
<reference evidence="2 3" key="1">
    <citation type="submission" date="2016-07" db="EMBL/GenBank/DDBJ databases">
        <title>Pervasive Adenine N6-methylation of Active Genes in Fungi.</title>
        <authorList>
            <consortium name="DOE Joint Genome Institute"/>
            <person name="Mondo S.J."/>
            <person name="Dannebaum R.O."/>
            <person name="Kuo R.C."/>
            <person name="Labutti K."/>
            <person name="Haridas S."/>
            <person name="Kuo A."/>
            <person name="Salamov A."/>
            <person name="Ahrendt S.R."/>
            <person name="Lipzen A."/>
            <person name="Sullivan W."/>
            <person name="Andreopoulos W.B."/>
            <person name="Clum A."/>
            <person name="Lindquist E."/>
            <person name="Daum C."/>
            <person name="Ramamoorthy G.K."/>
            <person name="Gryganskyi A."/>
            <person name="Culley D."/>
            <person name="Magnuson J.K."/>
            <person name="James T.Y."/>
            <person name="O'Malley M.A."/>
            <person name="Stajich J.E."/>
            <person name="Spatafora J.W."/>
            <person name="Visel A."/>
            <person name="Grigoriev I.V."/>
        </authorList>
    </citation>
    <scope>NUCLEOTIDE SEQUENCE [LARGE SCALE GENOMIC DNA]</scope>
    <source>
        <strain evidence="2 3">CBS 931.73</strain>
    </source>
</reference>
<dbReference type="EMBL" id="MCFE01000090">
    <property type="protein sequence ID" value="ORX99939.1"/>
    <property type="molecule type" value="Genomic_DNA"/>
</dbReference>
<keyword evidence="1" id="KW-1133">Transmembrane helix</keyword>
<evidence type="ECO:0000256" key="1">
    <source>
        <dbReference type="SAM" id="Phobius"/>
    </source>
</evidence>
<keyword evidence="1" id="KW-0812">Transmembrane</keyword>